<keyword evidence="1" id="KW-0472">Membrane</keyword>
<evidence type="ECO:0008006" key="4">
    <source>
        <dbReference type="Google" id="ProtNLM"/>
    </source>
</evidence>
<keyword evidence="1" id="KW-0812">Transmembrane</keyword>
<dbReference type="EMBL" id="AAOF01000001">
    <property type="protein sequence ID" value="EAR23211.1"/>
    <property type="molecule type" value="Genomic_DNA"/>
</dbReference>
<keyword evidence="3" id="KW-1185">Reference proteome</keyword>
<evidence type="ECO:0000313" key="3">
    <source>
        <dbReference type="Proteomes" id="UP000003374"/>
    </source>
</evidence>
<evidence type="ECO:0000313" key="2">
    <source>
        <dbReference type="EMBL" id="EAR23211.1"/>
    </source>
</evidence>
<comment type="caution">
    <text evidence="2">The sequence shown here is derived from an EMBL/GenBank/DDBJ whole genome shotgun (WGS) entry which is preliminary data.</text>
</comment>
<dbReference type="InterPro" id="IPR021344">
    <property type="entry name" value="DUF2970"/>
</dbReference>
<name>A4BLM3_9GAMM</name>
<accession>A4BLM3</accession>
<dbReference type="HOGENOM" id="CLU_180692_2_0_6"/>
<dbReference type="STRING" id="314278.NB231_15363"/>
<reference evidence="2 3" key="1">
    <citation type="submission" date="2006-02" db="EMBL/GenBank/DDBJ databases">
        <authorList>
            <person name="Waterbury J."/>
            <person name="Ferriera S."/>
            <person name="Johnson J."/>
            <person name="Kravitz S."/>
            <person name="Halpern A."/>
            <person name="Remington K."/>
            <person name="Beeson K."/>
            <person name="Tran B."/>
            <person name="Rogers Y.-H."/>
            <person name="Friedman R."/>
            <person name="Venter J.C."/>
        </authorList>
    </citation>
    <scope>NUCLEOTIDE SEQUENCE [LARGE SCALE GENOMIC DNA]</scope>
    <source>
        <strain evidence="2 3">Nb-231</strain>
    </source>
</reference>
<dbReference type="Pfam" id="PF11174">
    <property type="entry name" value="DUF2970"/>
    <property type="match status" value="1"/>
</dbReference>
<sequence length="79" mass="8512">MNADTQKQAVPAEQPRVSTWQVIKSTLAAGFGVQSEAARQRDFTHGRPLHFIIAGVVGTILFVLTVAMIVRVVLHMAGA</sequence>
<dbReference type="eggNOG" id="ENOG5033AS4">
    <property type="taxonomic scope" value="Bacteria"/>
</dbReference>
<proteinExistence type="predicted"/>
<dbReference type="Proteomes" id="UP000003374">
    <property type="component" value="Unassembled WGS sequence"/>
</dbReference>
<dbReference type="AlphaFoldDB" id="A4BLM3"/>
<dbReference type="OrthoDB" id="5625885at2"/>
<organism evidence="2 3">
    <name type="scientific">Nitrococcus mobilis Nb-231</name>
    <dbReference type="NCBI Taxonomy" id="314278"/>
    <lineage>
        <taxon>Bacteria</taxon>
        <taxon>Pseudomonadati</taxon>
        <taxon>Pseudomonadota</taxon>
        <taxon>Gammaproteobacteria</taxon>
        <taxon>Chromatiales</taxon>
        <taxon>Ectothiorhodospiraceae</taxon>
        <taxon>Nitrococcus</taxon>
    </lineage>
</organism>
<feature type="transmembrane region" description="Helical" evidence="1">
    <location>
        <begin position="49"/>
        <end position="74"/>
    </location>
</feature>
<gene>
    <name evidence="2" type="ORF">NB231_15363</name>
</gene>
<evidence type="ECO:0000256" key="1">
    <source>
        <dbReference type="SAM" id="Phobius"/>
    </source>
</evidence>
<dbReference type="RefSeq" id="WP_005004248.1">
    <property type="nucleotide sequence ID" value="NZ_CH672427.1"/>
</dbReference>
<protein>
    <recommendedName>
        <fullName evidence="4">DUF2970 domain-containing protein</fullName>
    </recommendedName>
</protein>
<keyword evidence="1" id="KW-1133">Transmembrane helix</keyword>